<sequence>MDASKVVRRKISLFAILSKREVDKIFNLVSDEVRRKTTVATTSSRPSYIRSPPIDDHIDSAVIPRLNDGPAPYAIDPALLAHAQGHDPWLAYASASSDFLIRKYHLQPFCTVESARSIGMHAFDNGGGLQRTPLETQDASCCFPAKTTGLASLCVQLTALVISVLITIFFFYQIGGLDDIGITTNSSTILIEDETGVGPVDTTIKLLKSMEVDIGNDTDYHHYDFHAPFRNATLVVPGIFESDAYELIGLSTLIYLILAALWMISLVFLLISIKVETLELVVANGFVALVASLYLVVHAIFLVLLVVYKFPPPLAFRPSLIIFGSAAIQLVCTLLTMFAMYLLFGWFKYIVYVNSGERCVCISKLRGCCIKKKRNPTQEYAMPEVTAPREIPMDRDFSNF</sequence>
<accession>A0A8R1YJ62</accession>
<reference evidence="1" key="2">
    <citation type="submission" date="2022-06" db="UniProtKB">
        <authorList>
            <consortium name="EnsemblMetazoa"/>
        </authorList>
    </citation>
    <scope>IDENTIFICATION</scope>
    <source>
        <strain evidence="1">PS312</strain>
    </source>
</reference>
<protein>
    <submittedName>
        <fullName evidence="1">Uncharacterized protein</fullName>
    </submittedName>
</protein>
<evidence type="ECO:0000313" key="2">
    <source>
        <dbReference type="Proteomes" id="UP000005239"/>
    </source>
</evidence>
<keyword evidence="2" id="KW-1185">Reference proteome</keyword>
<evidence type="ECO:0000313" key="1">
    <source>
        <dbReference type="EnsemblMetazoa" id="PPA23530.1"/>
    </source>
</evidence>
<proteinExistence type="predicted"/>
<accession>A0A2A6B2J3</accession>
<organism evidence="1 2">
    <name type="scientific">Pristionchus pacificus</name>
    <name type="common">Parasitic nematode worm</name>
    <dbReference type="NCBI Taxonomy" id="54126"/>
    <lineage>
        <taxon>Eukaryota</taxon>
        <taxon>Metazoa</taxon>
        <taxon>Ecdysozoa</taxon>
        <taxon>Nematoda</taxon>
        <taxon>Chromadorea</taxon>
        <taxon>Rhabditida</taxon>
        <taxon>Rhabditina</taxon>
        <taxon>Diplogasteromorpha</taxon>
        <taxon>Diplogasteroidea</taxon>
        <taxon>Neodiplogasteridae</taxon>
        <taxon>Pristionchus</taxon>
    </lineage>
</organism>
<dbReference type="AlphaFoldDB" id="A0A2A6B2J3"/>
<gene>
    <name evidence="1" type="primary">WBGene00113084</name>
</gene>
<dbReference type="OrthoDB" id="5832583at2759"/>
<name>A0A2A6B2J3_PRIPA</name>
<dbReference type="Proteomes" id="UP000005239">
    <property type="component" value="Unassembled WGS sequence"/>
</dbReference>
<reference evidence="2" key="1">
    <citation type="journal article" date="2008" name="Nat. Genet.">
        <title>The Pristionchus pacificus genome provides a unique perspective on nematode lifestyle and parasitism.</title>
        <authorList>
            <person name="Dieterich C."/>
            <person name="Clifton S.W."/>
            <person name="Schuster L.N."/>
            <person name="Chinwalla A."/>
            <person name="Delehaunty K."/>
            <person name="Dinkelacker I."/>
            <person name="Fulton L."/>
            <person name="Fulton R."/>
            <person name="Godfrey J."/>
            <person name="Minx P."/>
            <person name="Mitreva M."/>
            <person name="Roeseler W."/>
            <person name="Tian H."/>
            <person name="Witte H."/>
            <person name="Yang S.P."/>
            <person name="Wilson R.K."/>
            <person name="Sommer R.J."/>
        </authorList>
    </citation>
    <scope>NUCLEOTIDE SEQUENCE [LARGE SCALE GENOMIC DNA]</scope>
    <source>
        <strain evidence="2">PS312</strain>
    </source>
</reference>
<dbReference type="EnsemblMetazoa" id="PPA23530.1">
    <property type="protein sequence ID" value="PPA23530.1"/>
    <property type="gene ID" value="WBGene00113084"/>
</dbReference>